<dbReference type="PROSITE" id="PS00197">
    <property type="entry name" value="2FE2S_FER_1"/>
    <property type="match status" value="1"/>
</dbReference>
<dbReference type="EMBL" id="CAXAJV020001296">
    <property type="protein sequence ID" value="CAL7947137.1"/>
    <property type="molecule type" value="Genomic_DNA"/>
</dbReference>
<dbReference type="InterPro" id="IPR036010">
    <property type="entry name" value="2Fe-2S_ferredoxin-like_sf"/>
</dbReference>
<evidence type="ECO:0000256" key="2">
    <source>
        <dbReference type="ARBA" id="ARBA00001966"/>
    </source>
</evidence>
<dbReference type="InterPro" id="IPR009051">
    <property type="entry name" value="Helical_ferredxn"/>
</dbReference>
<comment type="cofactor">
    <cofactor evidence="1">
        <name>[3Fe-4S] cluster</name>
        <dbReference type="ChEBI" id="CHEBI:21137"/>
    </cofactor>
</comment>
<proteinExistence type="inferred from homology"/>
<evidence type="ECO:0000256" key="8">
    <source>
        <dbReference type="ARBA" id="ARBA00022485"/>
    </source>
</evidence>
<comment type="similarity">
    <text evidence="5">Belongs to the succinate dehydrogenase/fumarate reductase iron-sulfur protein family.</text>
</comment>
<dbReference type="EC" id="1.3.5.1" evidence="6"/>
<dbReference type="Proteomes" id="UP001642520">
    <property type="component" value="Unassembled WGS sequence"/>
</dbReference>
<evidence type="ECO:0000313" key="19">
    <source>
        <dbReference type="EMBL" id="CAL7947137.1"/>
    </source>
</evidence>
<evidence type="ECO:0000256" key="15">
    <source>
        <dbReference type="ARBA" id="ARBA00023291"/>
    </source>
</evidence>
<keyword evidence="12" id="KW-0560">Oxidoreductase</keyword>
<keyword evidence="13" id="KW-0408">Iron</keyword>
<feature type="domain" description="2Fe-2S ferredoxin-type" evidence="18">
    <location>
        <begin position="92"/>
        <end position="172"/>
    </location>
</feature>
<organism evidence="19 20">
    <name type="scientific">Xylocopa violacea</name>
    <name type="common">Violet carpenter bee</name>
    <name type="synonym">Apis violacea</name>
    <dbReference type="NCBI Taxonomy" id="135666"/>
    <lineage>
        <taxon>Eukaryota</taxon>
        <taxon>Metazoa</taxon>
        <taxon>Ecdysozoa</taxon>
        <taxon>Arthropoda</taxon>
        <taxon>Hexapoda</taxon>
        <taxon>Insecta</taxon>
        <taxon>Pterygota</taxon>
        <taxon>Neoptera</taxon>
        <taxon>Endopterygota</taxon>
        <taxon>Hymenoptera</taxon>
        <taxon>Apocrita</taxon>
        <taxon>Aculeata</taxon>
        <taxon>Apoidea</taxon>
        <taxon>Anthophila</taxon>
        <taxon>Apidae</taxon>
        <taxon>Xylocopa</taxon>
        <taxon>Xylocopa</taxon>
    </lineage>
</organism>
<comment type="subcellular location">
    <subcellularLocation>
        <location evidence="3">Mitochondrion inner membrane</location>
        <topology evidence="3">Peripheral membrane protein</topology>
        <orientation evidence="3">Matrix side</orientation>
    </subcellularLocation>
</comment>
<dbReference type="NCBIfam" id="NF004616">
    <property type="entry name" value="PRK05950.1"/>
    <property type="match status" value="1"/>
</dbReference>
<dbReference type="CDD" id="cd00207">
    <property type="entry name" value="fer2"/>
    <property type="match status" value="1"/>
</dbReference>
<comment type="pathway">
    <text evidence="4">Carbohydrate metabolism; tricarboxylic acid cycle; fumarate from succinate (eukaryal route): step 1/1.</text>
</comment>
<dbReference type="PROSITE" id="PS00198">
    <property type="entry name" value="4FE4S_FER_1"/>
    <property type="match status" value="1"/>
</dbReference>
<comment type="cofactor">
    <cofactor evidence="16">
        <name>[2Fe-2S] cluster</name>
        <dbReference type="ChEBI" id="CHEBI:190135"/>
    </cofactor>
</comment>
<evidence type="ECO:0000256" key="10">
    <source>
        <dbReference type="ARBA" id="ARBA00022714"/>
    </source>
</evidence>
<keyword evidence="20" id="KW-1185">Reference proteome</keyword>
<dbReference type="Pfam" id="PF13183">
    <property type="entry name" value="Fer4_8"/>
    <property type="match status" value="1"/>
</dbReference>
<evidence type="ECO:0000256" key="12">
    <source>
        <dbReference type="ARBA" id="ARBA00023002"/>
    </source>
</evidence>
<dbReference type="InterPro" id="IPR006058">
    <property type="entry name" value="2Fe2S_fd_BS"/>
</dbReference>
<dbReference type="NCBIfam" id="TIGR00384">
    <property type="entry name" value="dhsB"/>
    <property type="match status" value="1"/>
</dbReference>
<dbReference type="SUPFAM" id="SSF54292">
    <property type="entry name" value="2Fe-2S ferredoxin-like"/>
    <property type="match status" value="1"/>
</dbReference>
<dbReference type="InterPro" id="IPR017896">
    <property type="entry name" value="4Fe4S_Fe-S-bd"/>
</dbReference>
<dbReference type="Pfam" id="PF13085">
    <property type="entry name" value="Fer2_3"/>
    <property type="match status" value="1"/>
</dbReference>
<dbReference type="PANTHER" id="PTHR11921:SF29">
    <property type="entry name" value="SUCCINATE DEHYDROGENASE [UBIQUINONE] IRON-SULFUR SUBUNIT, MITOCHONDRIAL"/>
    <property type="match status" value="1"/>
</dbReference>
<dbReference type="PANTHER" id="PTHR11921">
    <property type="entry name" value="SUCCINATE DEHYDROGENASE IRON-SULFUR PROTEIN"/>
    <property type="match status" value="1"/>
</dbReference>
<keyword evidence="8" id="KW-0004">4Fe-4S</keyword>
<evidence type="ECO:0000256" key="3">
    <source>
        <dbReference type="ARBA" id="ARBA00004443"/>
    </source>
</evidence>
<keyword evidence="10" id="KW-0001">2Fe-2S</keyword>
<keyword evidence="11" id="KW-0479">Metal-binding</keyword>
<dbReference type="Gene3D" id="1.10.1060.10">
    <property type="entry name" value="Alpha-helical ferredoxin"/>
    <property type="match status" value="1"/>
</dbReference>
<accession>A0ABP1P4G5</accession>
<dbReference type="InterPro" id="IPR012675">
    <property type="entry name" value="Beta-grasp_dom_sf"/>
</dbReference>
<keyword evidence="15" id="KW-0003">3Fe-4S</keyword>
<reference evidence="19 20" key="1">
    <citation type="submission" date="2024-08" db="EMBL/GenBank/DDBJ databases">
        <authorList>
            <person name="Will J Nash"/>
            <person name="Angela Man"/>
            <person name="Seanna McTaggart"/>
            <person name="Kendall Baker"/>
            <person name="Tom Barker"/>
            <person name="Leah Catchpole"/>
            <person name="Alex Durrant"/>
            <person name="Karim Gharbi"/>
            <person name="Naomi Irish"/>
            <person name="Gemy Kaithakottil"/>
            <person name="Debby Ku"/>
            <person name="Aaliyah Providence"/>
            <person name="Felix Shaw"/>
            <person name="David Swarbreck"/>
            <person name="Chris Watkins"/>
            <person name="Ann M. McCartney"/>
            <person name="Giulio Formenti"/>
            <person name="Alice Mouton"/>
            <person name="Noel Vella"/>
            <person name="Bjorn M von Reumont"/>
            <person name="Adriana Vella"/>
            <person name="Wilfried Haerty"/>
        </authorList>
    </citation>
    <scope>NUCLEOTIDE SEQUENCE [LARGE SCALE GENOMIC DNA]</scope>
</reference>
<comment type="caution">
    <text evidence="19">The sequence shown here is derived from an EMBL/GenBank/DDBJ whole genome shotgun (WGS) entry which is preliminary data.</text>
</comment>
<dbReference type="InterPro" id="IPR017900">
    <property type="entry name" value="4Fe4S_Fe_S_CS"/>
</dbReference>
<dbReference type="PROSITE" id="PS51085">
    <property type="entry name" value="2FE2S_FER_2"/>
    <property type="match status" value="1"/>
</dbReference>
<evidence type="ECO:0000259" key="18">
    <source>
        <dbReference type="PROSITE" id="PS51085"/>
    </source>
</evidence>
<dbReference type="SUPFAM" id="SSF46548">
    <property type="entry name" value="alpha-helical ferredoxin"/>
    <property type="match status" value="1"/>
</dbReference>
<evidence type="ECO:0000256" key="6">
    <source>
        <dbReference type="ARBA" id="ARBA00012792"/>
    </source>
</evidence>
<dbReference type="InterPro" id="IPR050573">
    <property type="entry name" value="SDH/FRD_Iron-Sulfur"/>
</dbReference>
<evidence type="ECO:0000256" key="1">
    <source>
        <dbReference type="ARBA" id="ARBA00001927"/>
    </source>
</evidence>
<dbReference type="Gene3D" id="3.10.20.30">
    <property type="match status" value="1"/>
</dbReference>
<evidence type="ECO:0000256" key="16">
    <source>
        <dbReference type="ARBA" id="ARBA00034078"/>
    </source>
</evidence>
<evidence type="ECO:0000256" key="13">
    <source>
        <dbReference type="ARBA" id="ARBA00023004"/>
    </source>
</evidence>
<name>A0ABP1P4G5_XYLVO</name>
<evidence type="ECO:0000256" key="5">
    <source>
        <dbReference type="ARBA" id="ARBA00009433"/>
    </source>
</evidence>
<evidence type="ECO:0000256" key="9">
    <source>
        <dbReference type="ARBA" id="ARBA00022532"/>
    </source>
</evidence>
<evidence type="ECO:0000256" key="4">
    <source>
        <dbReference type="ARBA" id="ARBA00004788"/>
    </source>
</evidence>
<evidence type="ECO:0000256" key="11">
    <source>
        <dbReference type="ARBA" id="ARBA00022723"/>
    </source>
</evidence>
<sequence>MFNPTIVNRASQFWSCTIASLRRVTCQNSYYRSVRFLSNTKQTEKEPSERESVINAEVAIIKDCKIPPDERQQEDKPRLQTVRVYRWSPENPNVKPYMQQFSVDLNKCGTMVLDVLMLIKREHDPTLSYRRSCREGICGVCAMNINGVNTLACLTKAKESPKPIVVYPLPHSYVIRDLITDMEQFLKQYQSVDPFLKRPGEENFVGLRQILQSPKDRKKLNGLYECVLCGCCTYSCPPYWWLGDKFLGPAALLQAYRWILDSRDMGHKERLGKLRDFYSVYRCHTIFNCTKTCPKGLNPGRAIAQIKRLLAGLTKKERPDMETPLPNPCQGEDVYPCREE</sequence>
<dbReference type="InterPro" id="IPR004489">
    <property type="entry name" value="Succ_DH/fum_Rdtase_Fe-S"/>
</dbReference>
<keyword evidence="14" id="KW-0411">Iron-sulfur</keyword>
<dbReference type="InterPro" id="IPR001041">
    <property type="entry name" value="2Fe-2S_ferredoxin-type"/>
</dbReference>
<keyword evidence="9" id="KW-0816">Tricarboxylic acid cycle</keyword>
<dbReference type="InterPro" id="IPR025192">
    <property type="entry name" value="Succ_DH/fum_Rdtase_N"/>
</dbReference>
<evidence type="ECO:0000256" key="17">
    <source>
        <dbReference type="SAM" id="MobiDB-lite"/>
    </source>
</evidence>
<evidence type="ECO:0000313" key="20">
    <source>
        <dbReference type="Proteomes" id="UP001642520"/>
    </source>
</evidence>
<evidence type="ECO:0000256" key="14">
    <source>
        <dbReference type="ARBA" id="ARBA00023014"/>
    </source>
</evidence>
<feature type="region of interest" description="Disordered" evidence="17">
    <location>
        <begin position="318"/>
        <end position="340"/>
    </location>
</feature>
<comment type="cofactor">
    <cofactor evidence="2">
        <name>[4Fe-4S] cluster</name>
        <dbReference type="ChEBI" id="CHEBI:49883"/>
    </cofactor>
</comment>
<gene>
    <name evidence="19" type="ORF">XYLVIOL_LOCUS8187</name>
</gene>
<evidence type="ECO:0000256" key="7">
    <source>
        <dbReference type="ARBA" id="ARBA00016766"/>
    </source>
</evidence>
<protein>
    <recommendedName>
        <fullName evidence="7">Succinate dehydrogenase [ubiquinone] iron-sulfur subunit, mitochondrial</fullName>
        <ecNumber evidence="6">1.3.5.1</ecNumber>
    </recommendedName>
</protein>